<evidence type="ECO:0000256" key="11">
    <source>
        <dbReference type="ARBA" id="ARBA00066687"/>
    </source>
</evidence>
<evidence type="ECO:0000256" key="8">
    <source>
        <dbReference type="ARBA" id="ARBA00023209"/>
    </source>
</evidence>
<feature type="binding site" evidence="14">
    <location>
        <position position="119"/>
    </location>
    <ligand>
        <name>NADPH</name>
        <dbReference type="ChEBI" id="CHEBI:57783"/>
    </ligand>
</feature>
<dbReference type="InterPro" id="IPR008927">
    <property type="entry name" value="6-PGluconate_DH-like_C_sf"/>
</dbReference>
<dbReference type="eggNOG" id="COG0240">
    <property type="taxonomic scope" value="Bacteria"/>
</dbReference>
<dbReference type="InterPro" id="IPR011128">
    <property type="entry name" value="G3P_DH_NAD-dep_N"/>
</dbReference>
<keyword evidence="3 14" id="KW-0547">Nucleotide-binding</keyword>
<evidence type="ECO:0000256" key="18">
    <source>
        <dbReference type="RuleBase" id="RU000437"/>
    </source>
</evidence>
<dbReference type="GO" id="GO:0008654">
    <property type="term" value="P:phospholipid biosynthetic process"/>
    <property type="evidence" value="ECO:0007669"/>
    <property type="project" value="UniProtKB-KW"/>
</dbReference>
<dbReference type="NCBIfam" id="NF000942">
    <property type="entry name" value="PRK00094.1-4"/>
    <property type="match status" value="1"/>
</dbReference>
<dbReference type="PIRSF" id="PIRSF000114">
    <property type="entry name" value="Glycerol-3-P_dh"/>
    <property type="match status" value="1"/>
</dbReference>
<dbReference type="GO" id="GO:0005829">
    <property type="term" value="C:cytosol"/>
    <property type="evidence" value="ECO:0007669"/>
    <property type="project" value="TreeGrafter"/>
</dbReference>
<proteinExistence type="inferred from homology"/>
<feature type="binding site" evidence="14">
    <location>
        <position position="150"/>
    </location>
    <ligand>
        <name>sn-glycerol 3-phosphate</name>
        <dbReference type="ChEBI" id="CHEBI:57597"/>
    </ligand>
</feature>
<keyword evidence="5 14" id="KW-0560">Oxidoreductase</keyword>
<evidence type="ECO:0000259" key="19">
    <source>
        <dbReference type="Pfam" id="PF01210"/>
    </source>
</evidence>
<dbReference type="Gene3D" id="3.40.50.720">
    <property type="entry name" value="NAD(P)-binding Rossmann-like Domain"/>
    <property type="match status" value="1"/>
</dbReference>
<gene>
    <name evidence="14 21" type="primary">gpsA</name>
    <name evidence="21" type="ordered locus">LSA_05140</name>
</gene>
<feature type="binding site" evidence="14">
    <location>
        <position position="293"/>
    </location>
    <ligand>
        <name>NADPH</name>
        <dbReference type="ChEBI" id="CHEBI:57783"/>
    </ligand>
</feature>
<dbReference type="PANTHER" id="PTHR11728">
    <property type="entry name" value="GLYCEROL-3-PHOSPHATE DEHYDROGENASE"/>
    <property type="match status" value="1"/>
</dbReference>
<dbReference type="InterPro" id="IPR036291">
    <property type="entry name" value="NAD(P)-bd_dom_sf"/>
</dbReference>
<dbReference type="FunFam" id="3.40.50.720:FF:000019">
    <property type="entry name" value="Glycerol-3-phosphate dehydrogenase [NAD(P)+]"/>
    <property type="match status" value="1"/>
</dbReference>
<dbReference type="GO" id="GO:0046167">
    <property type="term" value="P:glycerol-3-phosphate biosynthetic process"/>
    <property type="evidence" value="ECO:0007669"/>
    <property type="project" value="UniProtKB-UniRule"/>
</dbReference>
<evidence type="ECO:0000256" key="2">
    <source>
        <dbReference type="ARBA" id="ARBA00022516"/>
    </source>
</evidence>
<dbReference type="STRING" id="714313.LSA_05140"/>
<dbReference type="InterPro" id="IPR013328">
    <property type="entry name" value="6PGD_dom2"/>
</dbReference>
<feature type="binding site" evidence="16">
    <location>
        <begin position="269"/>
        <end position="270"/>
    </location>
    <ligand>
        <name>substrate</name>
    </ligand>
</feature>
<feature type="binding site" evidence="14">
    <location>
        <position position="22"/>
    </location>
    <ligand>
        <name>NADPH</name>
        <dbReference type="ChEBI" id="CHEBI:57783"/>
    </ligand>
</feature>
<sequence>MITKIKGVTMTEKIAVLGAGSWGSMLAYILHQNGNDVHLYARNPEQVKEFNTQHTNSHYLKDFTFPESMKATDSLKDALDGVDDVLFIVPSQATRSVAKVVNQILAKKRIKPYIIHGSKGLEKGTFDRISTVLEEEINPENRKTVSVISGPSQAEGVAKHDPTLITVASEDMRSAEHFQKLFMNDYFRVYTNNDIIGVEFGGALKNIIALGAGTLYGLEYGDNAKAALITRGVAEISRLGVSFGANPLTFTGLSGMGDVIVTATSKDSRNWRAGYQLGKGKKLDEIVSDMGMVIEGIATSEAAYDLAKTRGVEMPITNAIHSVLNNEETVKDAITKLMTREGRSEIG</sequence>
<feature type="binding site" evidence="14">
    <location>
        <position position="269"/>
    </location>
    <ligand>
        <name>sn-glycerol 3-phosphate</name>
        <dbReference type="ChEBI" id="CHEBI:57597"/>
    </ligand>
</feature>
<keyword evidence="2 14" id="KW-0444">Lipid biosynthesis</keyword>
<dbReference type="SUPFAM" id="SSF51735">
    <property type="entry name" value="NAD(P)-binding Rossmann-fold domains"/>
    <property type="match status" value="1"/>
</dbReference>
<keyword evidence="4 14" id="KW-0521">NADP</keyword>
<dbReference type="UniPathway" id="UPA00940"/>
<evidence type="ECO:0000313" key="21">
    <source>
        <dbReference type="EMBL" id="AEN98955.1"/>
    </source>
</evidence>
<dbReference type="AlphaFoldDB" id="G2KVE0"/>
<evidence type="ECO:0000256" key="10">
    <source>
        <dbReference type="ARBA" id="ARBA00052716"/>
    </source>
</evidence>
<keyword evidence="14" id="KW-0963">Cytoplasm</keyword>
<comment type="catalytic activity">
    <reaction evidence="10">
        <text>sn-glycerol 3-phosphate + NADP(+) = dihydroxyacetone phosphate + NADPH + H(+)</text>
        <dbReference type="Rhea" id="RHEA:11096"/>
        <dbReference type="ChEBI" id="CHEBI:15378"/>
        <dbReference type="ChEBI" id="CHEBI:57597"/>
        <dbReference type="ChEBI" id="CHEBI:57642"/>
        <dbReference type="ChEBI" id="CHEBI:57783"/>
        <dbReference type="ChEBI" id="CHEBI:58349"/>
        <dbReference type="EC" id="1.1.1.94"/>
    </reaction>
    <physiologicalReaction direction="right-to-left" evidence="10">
        <dbReference type="Rhea" id="RHEA:11098"/>
    </physiologicalReaction>
</comment>
<feature type="binding site" evidence="14">
    <location>
        <position position="270"/>
    </location>
    <ligand>
        <name>sn-glycerol 3-phosphate</name>
        <dbReference type="ChEBI" id="CHEBI:57597"/>
    </ligand>
</feature>
<name>G2KVE0_FRUST</name>
<dbReference type="FunFam" id="1.10.1040.10:FF:000001">
    <property type="entry name" value="Glycerol-3-phosphate dehydrogenase [NAD(P)+]"/>
    <property type="match status" value="1"/>
</dbReference>
<evidence type="ECO:0000256" key="13">
    <source>
        <dbReference type="ARBA" id="ARBA00080511"/>
    </source>
</evidence>
<dbReference type="Pfam" id="PF01210">
    <property type="entry name" value="NAD_Gly3P_dh_N"/>
    <property type="match status" value="1"/>
</dbReference>
<keyword evidence="7 14" id="KW-0443">Lipid metabolism</keyword>
<evidence type="ECO:0000256" key="14">
    <source>
        <dbReference type="HAMAP-Rule" id="MF_00394"/>
    </source>
</evidence>
<feature type="active site" description="Proton acceptor" evidence="14 15">
    <location>
        <position position="205"/>
    </location>
</feature>
<dbReference type="InterPro" id="IPR006109">
    <property type="entry name" value="G3P_DH_NAD-dep_C"/>
</dbReference>
<feature type="binding site" evidence="14">
    <location>
        <position position="269"/>
    </location>
    <ligand>
        <name>NADPH</name>
        <dbReference type="ChEBI" id="CHEBI:57783"/>
    </ligand>
</feature>
<evidence type="ECO:0000256" key="17">
    <source>
        <dbReference type="PIRSR" id="PIRSR000114-3"/>
    </source>
</evidence>
<feature type="binding site" evidence="14">
    <location>
        <position position="59"/>
    </location>
    <ligand>
        <name>NADPH</name>
        <dbReference type="ChEBI" id="CHEBI:57783"/>
    </ligand>
</feature>
<dbReference type="GO" id="GO:0005975">
    <property type="term" value="P:carbohydrate metabolic process"/>
    <property type="evidence" value="ECO:0007669"/>
    <property type="project" value="InterPro"/>
</dbReference>
<keyword evidence="6 14" id="KW-0520">NAD</keyword>
<evidence type="ECO:0000313" key="22">
    <source>
        <dbReference type="Proteomes" id="UP000001285"/>
    </source>
</evidence>
<evidence type="ECO:0000256" key="15">
    <source>
        <dbReference type="PIRSR" id="PIRSR000114-1"/>
    </source>
</evidence>
<keyword evidence="8 14" id="KW-0594">Phospholipid biosynthesis</keyword>
<evidence type="ECO:0000256" key="16">
    <source>
        <dbReference type="PIRSR" id="PIRSR000114-2"/>
    </source>
</evidence>
<dbReference type="PRINTS" id="PR00077">
    <property type="entry name" value="GPDHDRGNASE"/>
</dbReference>
<dbReference type="EMBL" id="CP002461">
    <property type="protein sequence ID" value="AEN98955.1"/>
    <property type="molecule type" value="Genomic_DNA"/>
</dbReference>
<dbReference type="GO" id="GO:0141152">
    <property type="term" value="F:glycerol-3-phosphate dehydrogenase (NAD+) activity"/>
    <property type="evidence" value="ECO:0007669"/>
    <property type="project" value="RHEA"/>
</dbReference>
<feature type="binding site" evidence="14">
    <location>
        <position position="21"/>
    </location>
    <ligand>
        <name>NADPH</name>
        <dbReference type="ChEBI" id="CHEBI:57783"/>
    </ligand>
</feature>
<evidence type="ECO:0000256" key="1">
    <source>
        <dbReference type="ARBA" id="ARBA00011009"/>
    </source>
</evidence>
<feature type="binding site" evidence="14">
    <location>
        <position position="205"/>
    </location>
    <ligand>
        <name>sn-glycerol 3-phosphate</name>
        <dbReference type="ChEBI" id="CHEBI:57597"/>
    </ligand>
</feature>
<comment type="function">
    <text evidence="14">Catalyzes the reduction of the glycolytic intermediate dihydroxyacetone phosphate (DHAP) to sn-glycerol 3-phosphate (G3P), the key precursor for phospholipid synthesis.</text>
</comment>
<evidence type="ECO:0000256" key="6">
    <source>
        <dbReference type="ARBA" id="ARBA00023027"/>
    </source>
</evidence>
<feature type="binding site" evidence="17">
    <location>
        <position position="269"/>
    </location>
    <ligand>
        <name>NAD(+)</name>
        <dbReference type="ChEBI" id="CHEBI:57540"/>
    </ligand>
</feature>
<dbReference type="Gene3D" id="1.10.1040.10">
    <property type="entry name" value="N-(1-d-carboxylethyl)-l-norvaline Dehydrogenase, domain 2"/>
    <property type="match status" value="1"/>
</dbReference>
<dbReference type="Pfam" id="PF07479">
    <property type="entry name" value="NAD_Gly3P_dh_C"/>
    <property type="match status" value="1"/>
</dbReference>
<feature type="domain" description="Glycerol-3-phosphate dehydrogenase NAD-dependent C-terminal" evidence="20">
    <location>
        <begin position="194"/>
        <end position="334"/>
    </location>
</feature>
<evidence type="ECO:0000256" key="12">
    <source>
        <dbReference type="ARBA" id="ARBA00069372"/>
    </source>
</evidence>
<comment type="pathway">
    <text evidence="14">Membrane lipid metabolism; glycerophospholipid metabolism.</text>
</comment>
<protein>
    <recommendedName>
        <fullName evidence="12 14">Glycerol-3-phosphate dehydrogenase [NAD(P)+]</fullName>
        <ecNumber evidence="11 14">1.1.1.94</ecNumber>
    </recommendedName>
    <alternativeName>
        <fullName evidence="14">NAD(P)(+)-dependent glycerol-3-phosphate dehydrogenase</fullName>
    </alternativeName>
    <alternativeName>
        <fullName evidence="13 14">NAD(P)H-dependent dihydroxyacetone-phosphate reductase</fullName>
    </alternativeName>
</protein>
<organism evidence="21 22">
    <name type="scientific">Fructilactobacillus sanfranciscensis (strain TMW 1.1304)</name>
    <name type="common">Lactobacillus sanfranciscensis</name>
    <dbReference type="NCBI Taxonomy" id="714313"/>
    <lineage>
        <taxon>Bacteria</taxon>
        <taxon>Bacillati</taxon>
        <taxon>Bacillota</taxon>
        <taxon>Bacilli</taxon>
        <taxon>Lactobacillales</taxon>
        <taxon>Lactobacillaceae</taxon>
        <taxon>Fructilactobacillus</taxon>
    </lineage>
</organism>
<feature type="binding site" evidence="14">
    <location>
        <position position="42"/>
    </location>
    <ligand>
        <name>NADPH</name>
        <dbReference type="ChEBI" id="CHEBI:57783"/>
    </ligand>
</feature>
<feature type="binding site" evidence="17">
    <location>
        <position position="154"/>
    </location>
    <ligand>
        <name>NAD(+)</name>
        <dbReference type="ChEBI" id="CHEBI:57540"/>
    </ligand>
</feature>
<dbReference type="InterPro" id="IPR006168">
    <property type="entry name" value="G3P_DH_NAD-dep"/>
</dbReference>
<feature type="binding site" evidence="14">
    <location>
        <position position="295"/>
    </location>
    <ligand>
        <name>NADPH</name>
        <dbReference type="ChEBI" id="CHEBI:57783"/>
    </ligand>
</feature>
<dbReference type="EC" id="1.1.1.94" evidence="11 14"/>
<evidence type="ECO:0000256" key="5">
    <source>
        <dbReference type="ARBA" id="ARBA00023002"/>
    </source>
</evidence>
<evidence type="ECO:0000256" key="9">
    <source>
        <dbReference type="ARBA" id="ARBA00023264"/>
    </source>
</evidence>
<dbReference type="GO" id="GO:0006650">
    <property type="term" value="P:glycerophospholipid metabolic process"/>
    <property type="evidence" value="ECO:0007669"/>
    <property type="project" value="UniProtKB-UniRule"/>
</dbReference>
<comment type="caution">
    <text evidence="14">Lacks conserved residue(s) required for the propagation of feature annotation.</text>
</comment>
<feature type="binding site" evidence="17">
    <location>
        <begin position="18"/>
        <end position="23"/>
    </location>
    <ligand>
        <name>NAD(+)</name>
        <dbReference type="ChEBI" id="CHEBI:57540"/>
    </ligand>
</feature>
<dbReference type="NCBIfam" id="NF000940">
    <property type="entry name" value="PRK00094.1-2"/>
    <property type="match status" value="1"/>
</dbReference>
<reference evidence="21 22" key="1">
    <citation type="journal article" date="2011" name="Microb. Cell Fact.">
        <title>Genomic analysis reveals Lactobacillus sanfranciscensis as stable element in traditional sourdoughs.</title>
        <authorList>
            <person name="Vogel R.F."/>
            <person name="Pavlovic M."/>
            <person name="Ehrmann M.A."/>
            <person name="Wiezer A."/>
            <person name="Liesegang H."/>
            <person name="Offschanka S."/>
            <person name="Voget S."/>
            <person name="Angelov A."/>
            <person name="Bocker G."/>
            <person name="Liebl W."/>
        </authorList>
    </citation>
    <scope>NUCLEOTIDE SEQUENCE [LARGE SCALE GENOMIC DNA]</scope>
    <source>
        <strain evidence="21 22">TMW 1.1304</strain>
    </source>
</reference>
<dbReference type="PANTHER" id="PTHR11728:SF1">
    <property type="entry name" value="GLYCEROL-3-PHOSPHATE DEHYDROGENASE [NAD(+)] 2, CHLOROPLASTIC"/>
    <property type="match status" value="1"/>
</dbReference>
<feature type="binding site" evidence="16">
    <location>
        <position position="119"/>
    </location>
    <ligand>
        <name>substrate</name>
    </ligand>
</feature>
<dbReference type="GO" id="GO:0141153">
    <property type="term" value="F:glycerol-3-phosphate dehydrogenase (NADP+) activity"/>
    <property type="evidence" value="ECO:0007669"/>
    <property type="project" value="RHEA"/>
</dbReference>
<feature type="binding site" evidence="14">
    <location>
        <position position="258"/>
    </location>
    <ligand>
        <name>sn-glycerol 3-phosphate</name>
        <dbReference type="ChEBI" id="CHEBI:57597"/>
    </ligand>
</feature>
<dbReference type="HAMAP" id="MF_00394">
    <property type="entry name" value="NAD_Glyc3P_dehydrog"/>
    <property type="match status" value="1"/>
</dbReference>
<dbReference type="GO" id="GO:0051287">
    <property type="term" value="F:NAD binding"/>
    <property type="evidence" value="ECO:0007669"/>
    <property type="project" value="InterPro"/>
</dbReference>
<feature type="domain" description="Glycerol-3-phosphate dehydrogenase NAD-dependent N-terminal" evidence="19">
    <location>
        <begin position="13"/>
        <end position="174"/>
    </location>
</feature>
<accession>G2KVE0</accession>
<evidence type="ECO:0000256" key="7">
    <source>
        <dbReference type="ARBA" id="ARBA00023098"/>
    </source>
</evidence>
<keyword evidence="9 14" id="KW-1208">Phospholipid metabolism</keyword>
<comment type="subcellular location">
    <subcellularLocation>
        <location evidence="14">Cytoplasm</location>
    </subcellularLocation>
</comment>
<dbReference type="KEGG" id="lsn:LSA_05140"/>
<feature type="binding site" evidence="14">
    <location>
        <position position="154"/>
    </location>
    <ligand>
        <name>NADPH</name>
        <dbReference type="ChEBI" id="CHEBI:57783"/>
    </ligand>
</feature>
<evidence type="ECO:0000256" key="4">
    <source>
        <dbReference type="ARBA" id="ARBA00022857"/>
    </source>
</evidence>
<dbReference type="SUPFAM" id="SSF48179">
    <property type="entry name" value="6-phosphogluconate dehydrogenase C-terminal domain-like"/>
    <property type="match status" value="1"/>
</dbReference>
<dbReference type="Proteomes" id="UP000001285">
    <property type="component" value="Chromosome"/>
</dbReference>
<comment type="similarity">
    <text evidence="1 14 18">Belongs to the NAD-dependent glycerol-3-phosphate dehydrogenase family.</text>
</comment>
<feature type="binding site" evidence="14">
    <location>
        <position position="119"/>
    </location>
    <ligand>
        <name>sn-glycerol 3-phosphate</name>
        <dbReference type="ChEBI" id="CHEBI:57597"/>
    </ligand>
</feature>
<feature type="binding site" evidence="14">
    <location>
        <position position="152"/>
    </location>
    <ligand>
        <name>sn-glycerol 3-phosphate</name>
        <dbReference type="ChEBI" id="CHEBI:57597"/>
    </ligand>
</feature>
<feature type="binding site" evidence="14">
    <location>
        <position position="268"/>
    </location>
    <ligand>
        <name>sn-glycerol 3-phosphate</name>
        <dbReference type="ChEBI" id="CHEBI:57597"/>
    </ligand>
</feature>
<dbReference type="GO" id="GO:0046168">
    <property type="term" value="P:glycerol-3-phosphate catabolic process"/>
    <property type="evidence" value="ECO:0007669"/>
    <property type="project" value="InterPro"/>
</dbReference>
<evidence type="ECO:0000259" key="20">
    <source>
        <dbReference type="Pfam" id="PF07479"/>
    </source>
</evidence>
<evidence type="ECO:0000256" key="3">
    <source>
        <dbReference type="ARBA" id="ARBA00022741"/>
    </source>
</evidence>
<dbReference type="HOGENOM" id="CLU_033449_0_2_9"/>
<keyword evidence="22" id="KW-1185">Reference proteome</keyword>
<comment type="catalytic activity">
    <reaction evidence="14">
        <text>sn-glycerol 3-phosphate + NAD(+) = dihydroxyacetone phosphate + NADH + H(+)</text>
        <dbReference type="Rhea" id="RHEA:11092"/>
        <dbReference type="ChEBI" id="CHEBI:15378"/>
        <dbReference type="ChEBI" id="CHEBI:57540"/>
        <dbReference type="ChEBI" id="CHEBI:57597"/>
        <dbReference type="ChEBI" id="CHEBI:57642"/>
        <dbReference type="ChEBI" id="CHEBI:57945"/>
        <dbReference type="EC" id="1.1.1.94"/>
    </reaction>
</comment>
<dbReference type="NCBIfam" id="NF000941">
    <property type="entry name" value="PRK00094.1-3"/>
    <property type="match status" value="1"/>
</dbReference>